<comment type="similarity">
    <text evidence="2 10">Belongs to the beta sliding clamp family.</text>
</comment>
<evidence type="ECO:0000259" key="11">
    <source>
        <dbReference type="Pfam" id="PF00712"/>
    </source>
</evidence>
<feature type="domain" description="DNA polymerase III beta sliding clamp central" evidence="12">
    <location>
        <begin position="131"/>
        <end position="244"/>
    </location>
</feature>
<dbReference type="EMBL" id="CAADFT010000029">
    <property type="protein sequence ID" value="VFK43878.1"/>
    <property type="molecule type" value="Genomic_DNA"/>
</dbReference>
<dbReference type="InterPro" id="IPR046938">
    <property type="entry name" value="DNA_clamp_sf"/>
</dbReference>
<dbReference type="GO" id="GO:0003887">
    <property type="term" value="F:DNA-directed DNA polymerase activity"/>
    <property type="evidence" value="ECO:0007669"/>
    <property type="project" value="UniProtKB-UniRule"/>
</dbReference>
<dbReference type="Gene3D" id="3.70.10.10">
    <property type="match status" value="1"/>
</dbReference>
<keyword evidence="6 10" id="KW-0548">Nucleotidyltransferase</keyword>
<gene>
    <name evidence="14" type="ORF">BECKTC1821E_GA0114239_102917</name>
</gene>
<dbReference type="GO" id="GO:0003677">
    <property type="term" value="F:DNA binding"/>
    <property type="evidence" value="ECO:0007669"/>
    <property type="project" value="UniProtKB-UniRule"/>
</dbReference>
<dbReference type="InterPro" id="IPR022637">
    <property type="entry name" value="DNA_polIII_beta_cen"/>
</dbReference>
<dbReference type="Pfam" id="PF02768">
    <property type="entry name" value="DNA_pol3_beta_3"/>
    <property type="match status" value="1"/>
</dbReference>
<evidence type="ECO:0000256" key="8">
    <source>
        <dbReference type="ARBA" id="ARBA00022932"/>
    </source>
</evidence>
<dbReference type="InterPro" id="IPR022634">
    <property type="entry name" value="DNA_polIII_beta_N"/>
</dbReference>
<keyword evidence="9" id="KW-0238">DNA-binding</keyword>
<evidence type="ECO:0000256" key="5">
    <source>
        <dbReference type="ARBA" id="ARBA00022679"/>
    </source>
</evidence>
<keyword evidence="5 10" id="KW-0808">Transferase</keyword>
<dbReference type="PANTHER" id="PTHR30478">
    <property type="entry name" value="DNA POLYMERASE III SUBUNIT BETA"/>
    <property type="match status" value="1"/>
</dbReference>
<dbReference type="Gene3D" id="3.10.150.10">
    <property type="entry name" value="DNA Polymerase III, subunit A, domain 2"/>
    <property type="match status" value="1"/>
</dbReference>
<accession>A0A450YQQ5</accession>
<comment type="function">
    <text evidence="10">Confers DNA tethering and processivity to DNA polymerases and other proteins. Acts as a clamp, forming a ring around DNA (a reaction catalyzed by the clamp-loading complex) which diffuses in an ATP-independent manner freely and bidirectionally along dsDNA. Initially characterized for its ability to contact the catalytic subunit of DNA polymerase III (Pol III), a complex, multichain enzyme responsible for most of the replicative synthesis in bacteria; Pol III exhibits 3'-5' exonuclease proofreading activity. The beta chain is required for initiation of replication as well as for processivity of DNA replication.</text>
</comment>
<organism evidence="14">
    <name type="scientific">Candidatus Kentrum sp. TC</name>
    <dbReference type="NCBI Taxonomy" id="2126339"/>
    <lineage>
        <taxon>Bacteria</taxon>
        <taxon>Pseudomonadati</taxon>
        <taxon>Pseudomonadota</taxon>
        <taxon>Gammaproteobacteria</taxon>
        <taxon>Candidatus Kentrum</taxon>
    </lineage>
</organism>
<dbReference type="CDD" id="cd00140">
    <property type="entry name" value="beta_clamp"/>
    <property type="match status" value="1"/>
</dbReference>
<dbReference type="InterPro" id="IPR022635">
    <property type="entry name" value="DNA_polIII_beta_C"/>
</dbReference>
<name>A0A450YQQ5_9GAMM</name>
<dbReference type="InterPro" id="IPR001001">
    <property type="entry name" value="DNA_polIII_beta"/>
</dbReference>
<evidence type="ECO:0000256" key="10">
    <source>
        <dbReference type="PIRNR" id="PIRNR000804"/>
    </source>
</evidence>
<dbReference type="SUPFAM" id="SSF55979">
    <property type="entry name" value="DNA clamp"/>
    <property type="match status" value="3"/>
</dbReference>
<keyword evidence="8 10" id="KW-0239">DNA-directed DNA polymerase</keyword>
<dbReference type="GO" id="GO:0005737">
    <property type="term" value="C:cytoplasm"/>
    <property type="evidence" value="ECO:0007669"/>
    <property type="project" value="UniProtKB-SubCell"/>
</dbReference>
<dbReference type="NCBIfam" id="TIGR00663">
    <property type="entry name" value="dnan"/>
    <property type="match status" value="1"/>
</dbReference>
<evidence type="ECO:0000256" key="2">
    <source>
        <dbReference type="ARBA" id="ARBA00010752"/>
    </source>
</evidence>
<evidence type="ECO:0000256" key="6">
    <source>
        <dbReference type="ARBA" id="ARBA00022695"/>
    </source>
</evidence>
<dbReference type="AlphaFoldDB" id="A0A450YQQ5"/>
<dbReference type="GO" id="GO:0006271">
    <property type="term" value="P:DNA strand elongation involved in DNA replication"/>
    <property type="evidence" value="ECO:0007669"/>
    <property type="project" value="TreeGrafter"/>
</dbReference>
<keyword evidence="4 10" id="KW-0963">Cytoplasm</keyword>
<dbReference type="GO" id="GO:0008408">
    <property type="term" value="F:3'-5' exonuclease activity"/>
    <property type="evidence" value="ECO:0007669"/>
    <property type="project" value="InterPro"/>
</dbReference>
<feature type="domain" description="DNA polymerase III beta sliding clamp C-terminal" evidence="13">
    <location>
        <begin position="255"/>
        <end position="368"/>
    </location>
</feature>
<evidence type="ECO:0000259" key="12">
    <source>
        <dbReference type="Pfam" id="PF02767"/>
    </source>
</evidence>
<proteinExistence type="inferred from homology"/>
<evidence type="ECO:0000259" key="13">
    <source>
        <dbReference type="Pfam" id="PF02768"/>
    </source>
</evidence>
<protein>
    <recommendedName>
        <fullName evidence="3 10">Beta sliding clamp</fullName>
    </recommendedName>
</protein>
<dbReference type="Pfam" id="PF02767">
    <property type="entry name" value="DNA_pol3_beta_2"/>
    <property type="match status" value="1"/>
</dbReference>
<dbReference type="SMART" id="SM00480">
    <property type="entry name" value="POL3Bc"/>
    <property type="match status" value="1"/>
</dbReference>
<evidence type="ECO:0000256" key="4">
    <source>
        <dbReference type="ARBA" id="ARBA00022490"/>
    </source>
</evidence>
<evidence type="ECO:0000256" key="1">
    <source>
        <dbReference type="ARBA" id="ARBA00004496"/>
    </source>
</evidence>
<evidence type="ECO:0000256" key="9">
    <source>
        <dbReference type="ARBA" id="ARBA00023125"/>
    </source>
</evidence>
<evidence type="ECO:0000256" key="3">
    <source>
        <dbReference type="ARBA" id="ARBA00021035"/>
    </source>
</evidence>
<dbReference type="GO" id="GO:0009360">
    <property type="term" value="C:DNA polymerase III complex"/>
    <property type="evidence" value="ECO:0007669"/>
    <property type="project" value="InterPro"/>
</dbReference>
<evidence type="ECO:0000256" key="7">
    <source>
        <dbReference type="ARBA" id="ARBA00022705"/>
    </source>
</evidence>
<dbReference type="Pfam" id="PF00712">
    <property type="entry name" value="DNA_pol3_beta"/>
    <property type="match status" value="1"/>
</dbReference>
<evidence type="ECO:0000313" key="14">
    <source>
        <dbReference type="EMBL" id="VFK43878.1"/>
    </source>
</evidence>
<keyword evidence="7 10" id="KW-0235">DNA replication</keyword>
<comment type="subcellular location">
    <subcellularLocation>
        <location evidence="1 10">Cytoplasm</location>
    </subcellularLocation>
</comment>
<reference evidence="14" key="1">
    <citation type="submission" date="2019-02" db="EMBL/GenBank/DDBJ databases">
        <authorList>
            <person name="Gruber-Vodicka R. H."/>
            <person name="Seah K. B. B."/>
        </authorList>
    </citation>
    <scope>NUCLEOTIDE SEQUENCE</scope>
    <source>
        <strain evidence="14">BECK_BZ125</strain>
    </source>
</reference>
<sequence>MKFTTTCKNLLSPLLRTNNVIEQRQPSRILSNVLLTAKDGILSITGTDMEIELVVHLELTIDSPGETTVSAQKFVDICRSLPLEDELHFTQEHDKITIQSGESLFILGTLPTITYPKTDPITEGVKIRTPQGCIKDLIELTQFAIARQDVRYWLNGLLLEISDSNISSIATDGHRLALAKLNIQTGVKGDSLRIIVPRKAVRELARMLITGNEEIELCIGSNALQVNFSNTIFTTKLIDGRYPEYKGLFHDLSQYNKEVSLEKEKLRTVLSRVSILCTETHKSIKMIFDKGLLRVNTWNMEQEEAKDEMSINYIGEYFEIGFNVSYLLDIIGVMPSKEIKMHLIDANSSCLITPVGKGDCRYVVMPVRF</sequence>
<dbReference type="PANTHER" id="PTHR30478:SF0">
    <property type="entry name" value="BETA SLIDING CLAMP"/>
    <property type="match status" value="1"/>
</dbReference>
<comment type="subunit">
    <text evidence="10">Forms a ring-shaped head-to-tail homodimer around DNA.</text>
</comment>
<dbReference type="PIRSF" id="PIRSF000804">
    <property type="entry name" value="DNA_pol_III_b"/>
    <property type="match status" value="1"/>
</dbReference>
<feature type="domain" description="DNA polymerase III beta sliding clamp N-terminal" evidence="11">
    <location>
        <begin position="1"/>
        <end position="117"/>
    </location>
</feature>